<comment type="caution">
    <text evidence="1">The sequence shown here is derived from an EMBL/GenBank/DDBJ whole genome shotgun (WGS) entry which is preliminary data.</text>
</comment>
<proteinExistence type="predicted"/>
<keyword evidence="2" id="KW-1185">Reference proteome</keyword>
<protein>
    <submittedName>
        <fullName evidence="1">Uncharacterized protein</fullName>
    </submittedName>
</protein>
<dbReference type="Proteomes" id="UP001153050">
    <property type="component" value="Unassembled WGS sequence"/>
</dbReference>
<gene>
    <name evidence="1" type="ORF">MES5069_270235</name>
</gene>
<organism evidence="1 2">
    <name type="scientific">Mesorhizobium escarrei</name>
    <dbReference type="NCBI Taxonomy" id="666018"/>
    <lineage>
        <taxon>Bacteria</taxon>
        <taxon>Pseudomonadati</taxon>
        <taxon>Pseudomonadota</taxon>
        <taxon>Alphaproteobacteria</taxon>
        <taxon>Hyphomicrobiales</taxon>
        <taxon>Phyllobacteriaceae</taxon>
        <taxon>Mesorhizobium</taxon>
    </lineage>
</organism>
<dbReference type="RefSeq" id="WP_254018594.1">
    <property type="nucleotide sequence ID" value="NZ_CAKXZT010000121.1"/>
</dbReference>
<evidence type="ECO:0000313" key="1">
    <source>
        <dbReference type="EMBL" id="CAH2401064.1"/>
    </source>
</evidence>
<reference evidence="1 2" key="1">
    <citation type="submission" date="2022-03" db="EMBL/GenBank/DDBJ databases">
        <authorList>
            <person name="Brunel B."/>
        </authorList>
    </citation>
    <scope>NUCLEOTIDE SEQUENCE [LARGE SCALE GENOMIC DNA]</scope>
    <source>
        <strain evidence="1">STM5069sample</strain>
    </source>
</reference>
<evidence type="ECO:0000313" key="2">
    <source>
        <dbReference type="Proteomes" id="UP001153050"/>
    </source>
</evidence>
<name>A0ABM9DWH0_9HYPH</name>
<accession>A0ABM9DWH0</accession>
<dbReference type="EMBL" id="CAKXZT010000121">
    <property type="protein sequence ID" value="CAH2401064.1"/>
    <property type="molecule type" value="Genomic_DNA"/>
</dbReference>
<sequence>MDPKDLSRAAADVAPGATETLNVWRNGKAMQISAAVGRNSDDAKTP</sequence>